<protein>
    <recommendedName>
        <fullName evidence="9">Carbohydrate kinase</fullName>
    </recommendedName>
</protein>
<evidence type="ECO:0000313" key="7">
    <source>
        <dbReference type="EMBL" id="PYI56510.1"/>
    </source>
</evidence>
<evidence type="ECO:0000256" key="4">
    <source>
        <dbReference type="RuleBase" id="RU003733"/>
    </source>
</evidence>
<dbReference type="Gene3D" id="3.30.420.40">
    <property type="match status" value="2"/>
</dbReference>
<dbReference type="PANTHER" id="PTHR43095">
    <property type="entry name" value="SUGAR KINASE"/>
    <property type="match status" value="1"/>
</dbReference>
<evidence type="ECO:0000313" key="8">
    <source>
        <dbReference type="Proteomes" id="UP000247476"/>
    </source>
</evidence>
<dbReference type="PANTHER" id="PTHR43095:SF5">
    <property type="entry name" value="XYLULOSE KINASE"/>
    <property type="match status" value="1"/>
</dbReference>
<reference evidence="7 8" key="1">
    <citation type="submission" date="2018-05" db="EMBL/GenBank/DDBJ databases">
        <title>Paenibacillus flagellatus sp. nov., isolated from selenium mineral soil.</title>
        <authorList>
            <person name="Dai X."/>
        </authorList>
    </citation>
    <scope>NUCLEOTIDE SEQUENCE [LARGE SCALE GENOMIC DNA]</scope>
    <source>
        <strain evidence="7 8">DXL2</strain>
    </source>
</reference>
<sequence length="520" mass="55018">MRRSDDFDHDAGYIASFDIGTTVCKGVLIARDGRLEHEAEEPLDTIYGTVSGAGGTDGERRTVEQEPEQWFRAVASIARGWWEAGVRPGQVKLIATSGQMQDLIPVDETGRPVRPAILYSDARADEQAARILGRIGEEAVRGSTGNHLDGSMPFAKLLWLADREPESVRRTSRVLISSKDYVVRRLTGRAATDPTSAATAGMMDLSGRSWRADWLEAVGLDPALLPELLASDEVAGEVLAEAAAETGFAEGTPVLCGIGDAGASTIGAGVAETGDRYVYLGTSGWVAASVERPGRAADGVFHLAHAEPGQLIAAAPLMNAGNAHKWAVSAFGGATADGEDAYAAFEREASGCDRAAGEALFLPYLNGERCPVQDAAASGSFVGLRPTTTRADMGCAVLEGVAFAMRQVMELLADGSPMPKRLTLIGGGSRSPLWCQIFADVCGAEVIVPGDAQYLPALGCAAGGFVRLGWASGYADFAERLLRARPARRYAPDDKTARAYERKYARYVKLYAALAPVFGA</sequence>
<evidence type="ECO:0000256" key="2">
    <source>
        <dbReference type="ARBA" id="ARBA00022679"/>
    </source>
</evidence>
<evidence type="ECO:0000259" key="6">
    <source>
        <dbReference type="Pfam" id="PF02782"/>
    </source>
</evidence>
<keyword evidence="2 4" id="KW-0808">Transferase</keyword>
<evidence type="ECO:0000259" key="5">
    <source>
        <dbReference type="Pfam" id="PF00370"/>
    </source>
</evidence>
<evidence type="ECO:0008006" key="9">
    <source>
        <dbReference type="Google" id="ProtNLM"/>
    </source>
</evidence>
<dbReference type="EMBL" id="QJVJ01000002">
    <property type="protein sequence ID" value="PYI56510.1"/>
    <property type="molecule type" value="Genomic_DNA"/>
</dbReference>
<proteinExistence type="inferred from homology"/>
<dbReference type="InterPro" id="IPR018485">
    <property type="entry name" value="FGGY_C"/>
</dbReference>
<dbReference type="InterPro" id="IPR018484">
    <property type="entry name" value="FGGY_N"/>
</dbReference>
<feature type="domain" description="Carbohydrate kinase FGGY C-terminal" evidence="6">
    <location>
        <begin position="277"/>
        <end position="465"/>
    </location>
</feature>
<dbReference type="OrthoDB" id="9805576at2"/>
<dbReference type="InterPro" id="IPR050406">
    <property type="entry name" value="FGGY_Carb_Kinase"/>
</dbReference>
<dbReference type="AlphaFoldDB" id="A0A2V5KMR3"/>
<accession>A0A2V5KMR3</accession>
<dbReference type="SUPFAM" id="SSF53067">
    <property type="entry name" value="Actin-like ATPase domain"/>
    <property type="match status" value="2"/>
</dbReference>
<dbReference type="GO" id="GO:0016301">
    <property type="term" value="F:kinase activity"/>
    <property type="evidence" value="ECO:0007669"/>
    <property type="project" value="UniProtKB-KW"/>
</dbReference>
<keyword evidence="8" id="KW-1185">Reference proteome</keyword>
<dbReference type="Pfam" id="PF00370">
    <property type="entry name" value="FGGY_N"/>
    <property type="match status" value="1"/>
</dbReference>
<evidence type="ECO:0000256" key="1">
    <source>
        <dbReference type="ARBA" id="ARBA00009156"/>
    </source>
</evidence>
<comment type="caution">
    <text evidence="7">The sequence shown here is derived from an EMBL/GenBank/DDBJ whole genome shotgun (WGS) entry which is preliminary data.</text>
</comment>
<dbReference type="CDD" id="cd07805">
    <property type="entry name" value="ASKHA_NBD_FGGY_CvXK-like"/>
    <property type="match status" value="1"/>
</dbReference>
<dbReference type="Pfam" id="PF02782">
    <property type="entry name" value="FGGY_C"/>
    <property type="match status" value="1"/>
</dbReference>
<comment type="similarity">
    <text evidence="1 4">Belongs to the FGGY kinase family.</text>
</comment>
<gene>
    <name evidence="7" type="ORF">DLM86_05940</name>
</gene>
<dbReference type="PROSITE" id="PS00445">
    <property type="entry name" value="FGGY_KINASES_2"/>
    <property type="match status" value="1"/>
</dbReference>
<dbReference type="Proteomes" id="UP000247476">
    <property type="component" value="Unassembled WGS sequence"/>
</dbReference>
<dbReference type="GO" id="GO:0005975">
    <property type="term" value="P:carbohydrate metabolic process"/>
    <property type="evidence" value="ECO:0007669"/>
    <property type="project" value="InterPro"/>
</dbReference>
<dbReference type="RefSeq" id="WP_110839037.1">
    <property type="nucleotide sequence ID" value="NZ_QJVJ01000002.1"/>
</dbReference>
<organism evidence="7 8">
    <name type="scientific">Paenibacillus flagellatus</name>
    <dbReference type="NCBI Taxonomy" id="2211139"/>
    <lineage>
        <taxon>Bacteria</taxon>
        <taxon>Bacillati</taxon>
        <taxon>Bacillota</taxon>
        <taxon>Bacilli</taxon>
        <taxon>Bacillales</taxon>
        <taxon>Paenibacillaceae</taxon>
        <taxon>Paenibacillus</taxon>
    </lineage>
</organism>
<dbReference type="PIRSF" id="PIRSF000538">
    <property type="entry name" value="GlpK"/>
    <property type="match status" value="1"/>
</dbReference>
<keyword evidence="3 4" id="KW-0418">Kinase</keyword>
<dbReference type="InterPro" id="IPR000577">
    <property type="entry name" value="Carb_kinase_FGGY"/>
</dbReference>
<dbReference type="GO" id="GO:0016773">
    <property type="term" value="F:phosphotransferase activity, alcohol group as acceptor"/>
    <property type="evidence" value="ECO:0007669"/>
    <property type="project" value="InterPro"/>
</dbReference>
<dbReference type="InterPro" id="IPR018483">
    <property type="entry name" value="Carb_kinase_FGGY_CS"/>
</dbReference>
<evidence type="ECO:0000256" key="3">
    <source>
        <dbReference type="ARBA" id="ARBA00022777"/>
    </source>
</evidence>
<feature type="domain" description="Carbohydrate kinase FGGY N-terminal" evidence="5">
    <location>
        <begin position="13"/>
        <end position="267"/>
    </location>
</feature>
<name>A0A2V5KMR3_9BACL</name>
<dbReference type="InterPro" id="IPR043129">
    <property type="entry name" value="ATPase_NBD"/>
</dbReference>